<dbReference type="Gene3D" id="2.60.40.150">
    <property type="entry name" value="C2 domain"/>
    <property type="match status" value="1"/>
</dbReference>
<dbReference type="SUPFAM" id="SSF49562">
    <property type="entry name" value="C2 domain (Calcium/lipid-binding domain, CaLB)"/>
    <property type="match status" value="1"/>
</dbReference>
<dbReference type="PANTHER" id="PTHR24356:SF390">
    <property type="entry name" value="PROTEIN KINASE C, BRAIN ISOZYME-RELATED"/>
    <property type="match status" value="1"/>
</dbReference>
<keyword evidence="4" id="KW-0479">Metal-binding</keyword>
<dbReference type="Pfam" id="PF00130">
    <property type="entry name" value="C1_1"/>
    <property type="match status" value="2"/>
</dbReference>
<feature type="domain" description="Phorbol-ester/DAG-type" evidence="17">
    <location>
        <begin position="421"/>
        <end position="469"/>
    </location>
</feature>
<feature type="domain" description="C2" evidence="15">
    <location>
        <begin position="193"/>
        <end position="313"/>
    </location>
</feature>
<evidence type="ECO:0000256" key="14">
    <source>
        <dbReference type="SAM" id="MobiDB-lite"/>
    </source>
</evidence>
<dbReference type="CDD" id="cd20822">
    <property type="entry name" value="C1_ScPKC1-like_rpt1"/>
    <property type="match status" value="1"/>
</dbReference>
<accession>A0A167X2P0</accession>
<dbReference type="FunFam" id="3.30.60.20:FF:000014">
    <property type="entry name" value="Protein kinase C"/>
    <property type="match status" value="1"/>
</dbReference>
<dbReference type="InterPro" id="IPR011072">
    <property type="entry name" value="HR1_rho-bd"/>
</dbReference>
<comment type="caution">
    <text evidence="19">The sequence shown here is derived from an EMBL/GenBank/DDBJ whole genome shotgun (WGS) entry which is preliminary data.</text>
</comment>
<dbReference type="Gene3D" id="1.10.287.160">
    <property type="entry name" value="HR1 repeat"/>
    <property type="match status" value="1"/>
</dbReference>
<feature type="region of interest" description="Disordered" evidence="14">
    <location>
        <begin position="65"/>
        <end position="99"/>
    </location>
</feature>
<keyword evidence="7" id="KW-0862">Zinc</keyword>
<dbReference type="GO" id="GO:0046872">
    <property type="term" value="F:metal ion binding"/>
    <property type="evidence" value="ECO:0007669"/>
    <property type="project" value="UniProtKB-KW"/>
</dbReference>
<dbReference type="InterPro" id="IPR036274">
    <property type="entry name" value="HR1_rpt_sf"/>
</dbReference>
<name>A0A167X2P0_9EURO</name>
<feature type="domain" description="REM-1" evidence="18">
    <location>
        <begin position="110"/>
        <end position="187"/>
    </location>
</feature>
<dbReference type="Pfam" id="PF00069">
    <property type="entry name" value="Pkinase"/>
    <property type="match status" value="1"/>
</dbReference>
<dbReference type="Gene3D" id="3.30.60.20">
    <property type="match status" value="2"/>
</dbReference>
<dbReference type="Pfam" id="PF00168">
    <property type="entry name" value="C2"/>
    <property type="match status" value="1"/>
</dbReference>
<dbReference type="FunFam" id="3.30.200.20:FF:000103">
    <property type="entry name" value="Protein kinase C"/>
    <property type="match status" value="1"/>
</dbReference>
<reference evidence="19 20" key="1">
    <citation type="journal article" date="2016" name="Genome Biol. Evol.">
        <title>Divergent and convergent evolution of fungal pathogenicity.</title>
        <authorList>
            <person name="Shang Y."/>
            <person name="Xiao G."/>
            <person name="Zheng P."/>
            <person name="Cen K."/>
            <person name="Zhan S."/>
            <person name="Wang C."/>
        </authorList>
    </citation>
    <scope>NUCLEOTIDE SEQUENCE [LARGE SCALE GENOMIC DNA]</scope>
    <source>
        <strain evidence="19 20">ARSEF 7405</strain>
    </source>
</reference>
<dbReference type="GO" id="GO:0004697">
    <property type="term" value="F:diacylglycerol-dependent serine/threonine kinase activity"/>
    <property type="evidence" value="ECO:0007669"/>
    <property type="project" value="EnsemblFungi"/>
</dbReference>
<dbReference type="AlphaFoldDB" id="A0A167X2P0"/>
<dbReference type="GO" id="GO:0010494">
    <property type="term" value="C:cytoplasmic stress granule"/>
    <property type="evidence" value="ECO:0007669"/>
    <property type="project" value="EnsemblFungi"/>
</dbReference>
<organism evidence="19 20">
    <name type="scientific">Ascosphaera apis ARSEF 7405</name>
    <dbReference type="NCBI Taxonomy" id="392613"/>
    <lineage>
        <taxon>Eukaryota</taxon>
        <taxon>Fungi</taxon>
        <taxon>Dikarya</taxon>
        <taxon>Ascomycota</taxon>
        <taxon>Pezizomycotina</taxon>
        <taxon>Eurotiomycetes</taxon>
        <taxon>Eurotiomycetidae</taxon>
        <taxon>Onygenales</taxon>
        <taxon>Ascosphaeraceae</taxon>
        <taxon>Ascosphaera</taxon>
    </lineage>
</organism>
<dbReference type="GO" id="GO:0000425">
    <property type="term" value="P:pexophagy"/>
    <property type="evidence" value="ECO:0007669"/>
    <property type="project" value="EnsemblFungi"/>
</dbReference>
<dbReference type="GO" id="GO:1903139">
    <property type="term" value="P:positive regulation of cell integrity MAPK cascade"/>
    <property type="evidence" value="ECO:0007669"/>
    <property type="project" value="EnsemblFungi"/>
</dbReference>
<dbReference type="PROSITE" id="PS51860">
    <property type="entry name" value="REM_1"/>
    <property type="match status" value="2"/>
</dbReference>
<keyword evidence="2" id="KW-0723">Serine/threonine-protein kinase</keyword>
<gene>
    <name evidence="19" type="ORF">AAP_04314</name>
</gene>
<dbReference type="SMART" id="SM00239">
    <property type="entry name" value="C2"/>
    <property type="match status" value="1"/>
</dbReference>
<dbReference type="GO" id="GO:0060237">
    <property type="term" value="P:regulation of fungal-type cell wall organization"/>
    <property type="evidence" value="ECO:0007669"/>
    <property type="project" value="EnsemblFungi"/>
</dbReference>
<protein>
    <recommendedName>
        <fullName evidence="1">non-specific serine/threonine protein kinase</fullName>
        <ecNumber evidence="1">2.7.11.1</ecNumber>
    </recommendedName>
</protein>
<evidence type="ECO:0000313" key="20">
    <source>
        <dbReference type="Proteomes" id="UP000242877"/>
    </source>
</evidence>
<evidence type="ECO:0000259" key="18">
    <source>
        <dbReference type="PROSITE" id="PS51860"/>
    </source>
</evidence>
<evidence type="ECO:0000259" key="16">
    <source>
        <dbReference type="PROSITE" id="PS50011"/>
    </source>
</evidence>
<feature type="compositionally biased region" description="Low complexity" evidence="14">
    <location>
        <begin position="590"/>
        <end position="612"/>
    </location>
</feature>
<dbReference type="InterPro" id="IPR035892">
    <property type="entry name" value="C2_domain_sf"/>
</dbReference>
<dbReference type="GO" id="GO:2000769">
    <property type="term" value="P:regulation of establishment or maintenance of cell polarity regulating cell shape"/>
    <property type="evidence" value="ECO:0007669"/>
    <property type="project" value="EnsemblFungi"/>
</dbReference>
<dbReference type="PROSITE" id="PS50004">
    <property type="entry name" value="C2"/>
    <property type="match status" value="1"/>
</dbReference>
<dbReference type="PROSITE" id="PS00107">
    <property type="entry name" value="PROTEIN_KINASE_ATP"/>
    <property type="match status" value="1"/>
</dbReference>
<feature type="compositionally biased region" description="Polar residues" evidence="14">
    <location>
        <begin position="638"/>
        <end position="651"/>
    </location>
</feature>
<dbReference type="VEuPathDB" id="FungiDB:AAP_04314"/>
<proteinExistence type="predicted"/>
<evidence type="ECO:0000259" key="17">
    <source>
        <dbReference type="PROSITE" id="PS50081"/>
    </source>
</evidence>
<evidence type="ECO:0000259" key="15">
    <source>
        <dbReference type="PROSITE" id="PS50004"/>
    </source>
</evidence>
<evidence type="ECO:0000256" key="8">
    <source>
        <dbReference type="ARBA" id="ARBA00022840"/>
    </source>
</evidence>
<evidence type="ECO:0000313" key="19">
    <source>
        <dbReference type="EMBL" id="KZZ89559.1"/>
    </source>
</evidence>
<dbReference type="GO" id="GO:0010606">
    <property type="term" value="P:positive regulation of cytoplasmic mRNA processing body assembly"/>
    <property type="evidence" value="ECO:0007669"/>
    <property type="project" value="EnsemblFungi"/>
</dbReference>
<sequence>MEGDDDLMAQVAHKIEREKALIAAAKNMRHSTTNPLVLQRVDANIRDGSKNIAYLEDKMRELQLRSRRRESAAGSNDQGVHDDLQPPNPPYGDSSQPKTRQNFSKLDLIKWDTPYLGPKIQLMVSQLAYKLDIEKQYKEGIEKMMKLYQYDGDKRSRTDTSYKRVESNQKIQLLKQALKRYEDLHVDLDSNVGHDDESINSPNIRRPLTGLLRIRILAIKDVDHAPSPRFSRGPESFVIIKVENDERAKTRAVRGDRWADENFPIDIREANEIELTVYDKNSSSDRPVPIGMLWIRISDIVEEMRRKKIETEINTSGWVSADRMEGGPSPTRGEGSFGGGSGVSSSGSGRPGSGIPRPPAPSSTQNATVVIDSWFALEPVGRIHLTMSFEKHHKVRRPIDLGLNRQGAVRQKKEEIHEKQGHKFVTQQFYNIMRCALCGELLKYAAGMQCADCKYTCHKKCFPKVVTKCISKANYETDPDEEKINHRIPHRFETFANISANWCCHCGYLLPFGRKNAKKCTECSLTCHSQCVHLVPDFCGMSMEAANQILEAIHMNKYKPCATSMGYRPQPKHTGRPSSADYGKKPSLDSSIAASTAAASSHSAATQSTTTTIPPRKDISSPTTATADAAAAAVAATNRQTSGGTTASYESAHQQAAHQGAYAATTGAHAPVSGGAAAAAQSPVSQQQYYSQQSAAAVAAGAAQQQQVATIPPKAAVPVQQPPQAAKPRVWLDHFNFLAVLGKGNFGKVMLAETKTTKQLYAIKVLKKEFIIEHDEVESIKSEKRVFLIANKERHPFLLNLHACFQTETRVYFVMEYVSGGDLMLHIQRGQFGLKRAQ</sequence>
<dbReference type="GO" id="GO:0090334">
    <property type="term" value="P:regulation of cell wall (1-&gt;3)-beta-D-glucan biosynthetic process"/>
    <property type="evidence" value="ECO:0007669"/>
    <property type="project" value="EnsemblFungi"/>
</dbReference>
<dbReference type="GO" id="GO:0005524">
    <property type="term" value="F:ATP binding"/>
    <property type="evidence" value="ECO:0007669"/>
    <property type="project" value="UniProtKB-UniRule"/>
</dbReference>
<dbReference type="GO" id="GO:0005634">
    <property type="term" value="C:nucleus"/>
    <property type="evidence" value="ECO:0007669"/>
    <property type="project" value="EnsemblFungi"/>
</dbReference>
<dbReference type="InterPro" id="IPR046349">
    <property type="entry name" value="C1-like_sf"/>
</dbReference>
<dbReference type="PROSITE" id="PS00479">
    <property type="entry name" value="ZF_DAG_PE_1"/>
    <property type="match status" value="1"/>
</dbReference>
<dbReference type="GO" id="GO:0060211">
    <property type="term" value="P:regulation of nuclear-transcribed mRNA poly(A) tail shortening"/>
    <property type="evidence" value="ECO:0007669"/>
    <property type="project" value="EnsemblFungi"/>
</dbReference>
<keyword evidence="3" id="KW-0808">Transferase</keyword>
<dbReference type="GO" id="GO:0009267">
    <property type="term" value="P:cellular response to starvation"/>
    <property type="evidence" value="ECO:0007669"/>
    <property type="project" value="EnsemblFungi"/>
</dbReference>
<evidence type="ECO:0000256" key="12">
    <source>
        <dbReference type="PROSITE-ProRule" id="PRU10141"/>
    </source>
</evidence>
<feature type="compositionally biased region" description="Low complexity" evidence="14">
    <location>
        <begin position="623"/>
        <end position="637"/>
    </location>
</feature>
<dbReference type="SUPFAM" id="SSF56112">
    <property type="entry name" value="Protein kinase-like (PK-like)"/>
    <property type="match status" value="1"/>
</dbReference>
<evidence type="ECO:0000256" key="3">
    <source>
        <dbReference type="ARBA" id="ARBA00022679"/>
    </source>
</evidence>
<dbReference type="PANTHER" id="PTHR24356">
    <property type="entry name" value="SERINE/THREONINE-PROTEIN KINASE"/>
    <property type="match status" value="1"/>
</dbReference>
<evidence type="ECO:0000256" key="10">
    <source>
        <dbReference type="ARBA" id="ARBA00048679"/>
    </source>
</evidence>
<dbReference type="InterPro" id="IPR050236">
    <property type="entry name" value="Ser_Thr_kinase_AGC"/>
</dbReference>
<evidence type="ECO:0000256" key="1">
    <source>
        <dbReference type="ARBA" id="ARBA00012513"/>
    </source>
</evidence>
<dbReference type="InterPro" id="IPR017441">
    <property type="entry name" value="Protein_kinase_ATP_BS"/>
</dbReference>
<dbReference type="PROSITE" id="PS50081">
    <property type="entry name" value="ZF_DAG_PE_2"/>
    <property type="match status" value="2"/>
</dbReference>
<dbReference type="FunFam" id="3.30.60.20:FF:000034">
    <property type="entry name" value="Protein kinase C"/>
    <property type="match status" value="1"/>
</dbReference>
<feature type="region of interest" description="Disordered" evidence="14">
    <location>
        <begin position="566"/>
        <end position="652"/>
    </location>
</feature>
<dbReference type="OrthoDB" id="63267at2759"/>
<dbReference type="GO" id="GO:0009272">
    <property type="term" value="P:fungal-type cell wall biogenesis"/>
    <property type="evidence" value="ECO:0007669"/>
    <property type="project" value="EnsemblFungi"/>
</dbReference>
<feature type="binding site" evidence="12">
    <location>
        <position position="764"/>
    </location>
    <ligand>
        <name>ATP</name>
        <dbReference type="ChEBI" id="CHEBI:30616"/>
    </ligand>
</feature>
<dbReference type="SUPFAM" id="SSF46585">
    <property type="entry name" value="HR1 repeat"/>
    <property type="match status" value="1"/>
</dbReference>
<dbReference type="CDD" id="cd20823">
    <property type="entry name" value="C1_ScPKC1-like_rpt2"/>
    <property type="match status" value="1"/>
</dbReference>
<dbReference type="InterPro" id="IPR002219">
    <property type="entry name" value="PKC_DAG/PE"/>
</dbReference>
<dbReference type="GO" id="GO:1902660">
    <property type="term" value="P:negative regulation of glucose mediated signaling pathway"/>
    <property type="evidence" value="ECO:0007669"/>
    <property type="project" value="EnsemblFungi"/>
</dbReference>
<evidence type="ECO:0000256" key="7">
    <source>
        <dbReference type="ARBA" id="ARBA00022833"/>
    </source>
</evidence>
<evidence type="ECO:0000256" key="11">
    <source>
        <dbReference type="PROSITE-ProRule" id="PRU01207"/>
    </source>
</evidence>
<dbReference type="SMART" id="SM00109">
    <property type="entry name" value="C1"/>
    <property type="match status" value="2"/>
</dbReference>
<evidence type="ECO:0000256" key="9">
    <source>
        <dbReference type="ARBA" id="ARBA00047899"/>
    </source>
</evidence>
<keyword evidence="5 12" id="KW-0547">Nucleotide-binding</keyword>
<dbReference type="CDD" id="cd11620">
    <property type="entry name" value="HR1_PKC-like_2_fungi"/>
    <property type="match status" value="1"/>
</dbReference>
<evidence type="ECO:0000256" key="6">
    <source>
        <dbReference type="ARBA" id="ARBA00022777"/>
    </source>
</evidence>
<dbReference type="GO" id="GO:0005856">
    <property type="term" value="C:cytoskeleton"/>
    <property type="evidence" value="ECO:0007669"/>
    <property type="project" value="EnsemblFungi"/>
</dbReference>
<dbReference type="Gene3D" id="3.30.200.20">
    <property type="entry name" value="Phosphorylase Kinase, domain 1"/>
    <property type="match status" value="1"/>
</dbReference>
<keyword evidence="8 12" id="KW-0067">ATP-binding</keyword>
<dbReference type="GO" id="GO:0030427">
    <property type="term" value="C:site of polarized growth"/>
    <property type="evidence" value="ECO:0007669"/>
    <property type="project" value="EnsemblFungi"/>
</dbReference>
<keyword evidence="6 19" id="KW-0418">Kinase</keyword>
<dbReference type="InterPro" id="IPR011009">
    <property type="entry name" value="Kinase-like_dom_sf"/>
</dbReference>
<feature type="domain" description="Protein kinase" evidence="16">
    <location>
        <begin position="735"/>
        <end position="838"/>
    </location>
</feature>
<dbReference type="SMART" id="SM00742">
    <property type="entry name" value="Hr1"/>
    <property type="match status" value="2"/>
</dbReference>
<dbReference type="Proteomes" id="UP000242877">
    <property type="component" value="Unassembled WGS sequence"/>
</dbReference>
<dbReference type="InterPro" id="IPR037312">
    <property type="entry name" value="PKC-like_HR1"/>
</dbReference>
<dbReference type="GO" id="GO:0034063">
    <property type="term" value="P:stress granule assembly"/>
    <property type="evidence" value="ECO:0007669"/>
    <property type="project" value="EnsemblFungi"/>
</dbReference>
<dbReference type="GO" id="GO:0070610">
    <property type="term" value="P:regulation of fungal-type cell wall (1-&gt;3)-alpha-glucan biosynthetic process"/>
    <property type="evidence" value="ECO:0007669"/>
    <property type="project" value="EnsemblFungi"/>
</dbReference>
<dbReference type="EC" id="2.7.11.1" evidence="1"/>
<comment type="catalytic activity">
    <reaction evidence="10">
        <text>L-seryl-[protein] + ATP = O-phospho-L-seryl-[protein] + ADP + H(+)</text>
        <dbReference type="Rhea" id="RHEA:17989"/>
        <dbReference type="Rhea" id="RHEA-COMP:9863"/>
        <dbReference type="Rhea" id="RHEA-COMP:11604"/>
        <dbReference type="ChEBI" id="CHEBI:15378"/>
        <dbReference type="ChEBI" id="CHEBI:29999"/>
        <dbReference type="ChEBI" id="CHEBI:30616"/>
        <dbReference type="ChEBI" id="CHEBI:83421"/>
        <dbReference type="ChEBI" id="CHEBI:456216"/>
        <dbReference type="EC" id="2.7.11.1"/>
    </reaction>
</comment>
<dbReference type="SUPFAM" id="SSF57889">
    <property type="entry name" value="Cysteine-rich domain"/>
    <property type="match status" value="2"/>
</dbReference>
<keyword evidence="20" id="KW-1185">Reference proteome</keyword>
<dbReference type="InterPro" id="IPR000008">
    <property type="entry name" value="C2_dom"/>
</dbReference>
<feature type="coiled-coil region" evidence="13">
    <location>
        <begin position="164"/>
        <end position="191"/>
    </location>
</feature>
<dbReference type="InterPro" id="IPR000719">
    <property type="entry name" value="Prot_kinase_dom"/>
</dbReference>
<evidence type="ECO:0000256" key="2">
    <source>
        <dbReference type="ARBA" id="ARBA00022527"/>
    </source>
</evidence>
<dbReference type="EMBL" id="AZGZ01000020">
    <property type="protein sequence ID" value="KZZ89559.1"/>
    <property type="molecule type" value="Genomic_DNA"/>
</dbReference>
<dbReference type="PROSITE" id="PS50011">
    <property type="entry name" value="PROTEIN_KINASE_DOM"/>
    <property type="match status" value="1"/>
</dbReference>
<dbReference type="Pfam" id="PF02185">
    <property type="entry name" value="HR1"/>
    <property type="match status" value="2"/>
</dbReference>
<evidence type="ECO:0000256" key="13">
    <source>
        <dbReference type="SAM" id="Coils"/>
    </source>
</evidence>
<feature type="domain" description="REM-1" evidence="18">
    <location>
        <begin position="1"/>
        <end position="68"/>
    </location>
</feature>
<keyword evidence="11 13" id="KW-0175">Coiled coil</keyword>
<comment type="catalytic activity">
    <reaction evidence="9">
        <text>L-threonyl-[protein] + ATP = O-phospho-L-threonyl-[protein] + ADP + H(+)</text>
        <dbReference type="Rhea" id="RHEA:46608"/>
        <dbReference type="Rhea" id="RHEA-COMP:11060"/>
        <dbReference type="Rhea" id="RHEA-COMP:11605"/>
        <dbReference type="ChEBI" id="CHEBI:15378"/>
        <dbReference type="ChEBI" id="CHEBI:30013"/>
        <dbReference type="ChEBI" id="CHEBI:30616"/>
        <dbReference type="ChEBI" id="CHEBI:61977"/>
        <dbReference type="ChEBI" id="CHEBI:456216"/>
        <dbReference type="EC" id="2.7.11.1"/>
    </reaction>
</comment>
<dbReference type="GO" id="GO:0035556">
    <property type="term" value="P:intracellular signal transduction"/>
    <property type="evidence" value="ECO:0007669"/>
    <property type="project" value="EnsemblFungi"/>
</dbReference>
<dbReference type="GO" id="GO:0000935">
    <property type="term" value="C:division septum"/>
    <property type="evidence" value="ECO:0007669"/>
    <property type="project" value="EnsemblFungi"/>
</dbReference>
<evidence type="ECO:0000256" key="5">
    <source>
        <dbReference type="ARBA" id="ARBA00022741"/>
    </source>
</evidence>
<evidence type="ECO:0000256" key="4">
    <source>
        <dbReference type="ARBA" id="ARBA00022723"/>
    </source>
</evidence>
<feature type="region of interest" description="Disordered" evidence="14">
    <location>
        <begin position="319"/>
        <end position="365"/>
    </location>
</feature>
<feature type="domain" description="Phorbol-ester/DAG-type" evidence="17">
    <location>
        <begin position="489"/>
        <end position="539"/>
    </location>
</feature>